<evidence type="ECO:0000313" key="2">
    <source>
        <dbReference type="EMBL" id="RTZ15801.1"/>
    </source>
</evidence>
<accession>A0A3S0MNH5</accession>
<reference evidence="2 3" key="1">
    <citation type="submission" date="2018-12" db="EMBL/GenBank/DDBJ databases">
        <title>Vibrio sp. isolated from China Sea.</title>
        <authorList>
            <person name="Li Y."/>
        </authorList>
    </citation>
    <scope>NUCLEOTIDE SEQUENCE [LARGE SCALE GENOMIC DNA]</scope>
    <source>
        <strain evidence="2 3">BEI207</strain>
    </source>
</reference>
<proteinExistence type="predicted"/>
<name>A0A3S0MNH5_9VIBR</name>
<comment type="caution">
    <text evidence="2">The sequence shown here is derived from an EMBL/GenBank/DDBJ whole genome shotgun (WGS) entry which is preliminary data.</text>
</comment>
<organism evidence="2 3">
    <name type="scientific">Vibrio aquaticus</name>
    <dbReference type="NCBI Taxonomy" id="2496559"/>
    <lineage>
        <taxon>Bacteria</taxon>
        <taxon>Pseudomonadati</taxon>
        <taxon>Pseudomonadota</taxon>
        <taxon>Gammaproteobacteria</taxon>
        <taxon>Vibrionales</taxon>
        <taxon>Vibrionaceae</taxon>
        <taxon>Vibrio</taxon>
    </lineage>
</organism>
<dbReference type="AlphaFoldDB" id="A0A3S0MNH5"/>
<keyword evidence="3" id="KW-1185">Reference proteome</keyword>
<evidence type="ECO:0000256" key="1">
    <source>
        <dbReference type="SAM" id="MobiDB-lite"/>
    </source>
</evidence>
<dbReference type="RefSeq" id="WP_126574525.1">
    <property type="nucleotide sequence ID" value="NZ_RXZH01000004.1"/>
</dbReference>
<evidence type="ECO:0000313" key="3">
    <source>
        <dbReference type="Proteomes" id="UP000268973"/>
    </source>
</evidence>
<gene>
    <name evidence="2" type="ORF">EJ063_12060</name>
</gene>
<sequence length="294" mass="34885">MSNKDSKPKNVGDMGMSFEDHLKWVGKNAGAPTARQKQPTQKAPNHPARRPQLQQEHQYSVPQAKEFHPVMEGDWSPQAAEDFSQYTKQQSKQILYTWVMLMQAFGSKFTVHFGDEPDKLFMDFAVGLTNDGFERLKANLYERLDENQEWPPSFTRLTQLADSPTKEMMYQARKKLFHHPEKDPNKLTRVERYIKKYKMNEVRMLSEQYFEQQFNRRFTIWFREVMFDDMDLFEEEEAKKLAESELVPTKHDKRREEEVQNGKAFSTPIGERIKKIIEEKKSYVVIEDINEEDE</sequence>
<dbReference type="Proteomes" id="UP000268973">
    <property type="component" value="Unassembled WGS sequence"/>
</dbReference>
<feature type="region of interest" description="Disordered" evidence="1">
    <location>
        <begin position="1"/>
        <end position="60"/>
    </location>
</feature>
<protein>
    <submittedName>
        <fullName evidence="2">Uncharacterized protein</fullName>
    </submittedName>
</protein>
<feature type="compositionally biased region" description="Basic and acidic residues" evidence="1">
    <location>
        <begin position="1"/>
        <end position="10"/>
    </location>
</feature>
<dbReference type="EMBL" id="RXZH01000004">
    <property type="protein sequence ID" value="RTZ15801.1"/>
    <property type="molecule type" value="Genomic_DNA"/>
</dbReference>
<dbReference type="OrthoDB" id="5853527at2"/>